<dbReference type="InterPro" id="IPR011545">
    <property type="entry name" value="DEAD/DEAH_box_helicase_dom"/>
</dbReference>
<dbReference type="Proteomes" id="UP000091820">
    <property type="component" value="Unassembled WGS sequence"/>
</dbReference>
<evidence type="ECO:0000256" key="2">
    <source>
        <dbReference type="ARBA" id="ARBA00022801"/>
    </source>
</evidence>
<dbReference type="AlphaFoldDB" id="A0A1A9WQF9"/>
<organism evidence="6 7">
    <name type="scientific">Glossina brevipalpis</name>
    <dbReference type="NCBI Taxonomy" id="37001"/>
    <lineage>
        <taxon>Eukaryota</taxon>
        <taxon>Metazoa</taxon>
        <taxon>Ecdysozoa</taxon>
        <taxon>Arthropoda</taxon>
        <taxon>Hexapoda</taxon>
        <taxon>Insecta</taxon>
        <taxon>Pterygota</taxon>
        <taxon>Neoptera</taxon>
        <taxon>Endopterygota</taxon>
        <taxon>Diptera</taxon>
        <taxon>Brachycera</taxon>
        <taxon>Muscomorpha</taxon>
        <taxon>Hippoboscoidea</taxon>
        <taxon>Glossinidae</taxon>
        <taxon>Glossina</taxon>
    </lineage>
</organism>
<dbReference type="GO" id="GO:0003676">
    <property type="term" value="F:nucleic acid binding"/>
    <property type="evidence" value="ECO:0007669"/>
    <property type="project" value="InterPro"/>
</dbReference>
<dbReference type="InterPro" id="IPR027417">
    <property type="entry name" value="P-loop_NTPase"/>
</dbReference>
<sequence>MYKGSTPFAGKPAKCYPFVLDPFQKDGILCIDNQQSVLVSANNSAGKTVVAEYAFARSLNDKQRVIYTTPVKALSNQKYRRELKRIRRIKEEIKDVGLVTGDVRINPSASCLIMTAAILRNTLYRDRKIMREVGWVVFDEIHFMFGTMPTIPNARQFAEWVCHLQKQPCHVVYTNYRPVPLEHYIFPVGGDGLHLIVDEKGLFKKENFNTVMAVL</sequence>
<dbReference type="InterPro" id="IPR014001">
    <property type="entry name" value="Helicase_ATP-bd"/>
</dbReference>
<keyword evidence="3" id="KW-0347">Helicase</keyword>
<evidence type="ECO:0000256" key="4">
    <source>
        <dbReference type="ARBA" id="ARBA00022840"/>
    </source>
</evidence>
<feature type="domain" description="Helicase ATP-binding" evidence="5">
    <location>
        <begin position="28"/>
        <end position="169"/>
    </location>
</feature>
<name>A0A1A9WQF9_9MUSC</name>
<evidence type="ECO:0000259" key="5">
    <source>
        <dbReference type="PROSITE" id="PS51192"/>
    </source>
</evidence>
<evidence type="ECO:0000256" key="3">
    <source>
        <dbReference type="ARBA" id="ARBA00022806"/>
    </source>
</evidence>
<keyword evidence="2" id="KW-0378">Hydrolase</keyword>
<dbReference type="GO" id="GO:0016787">
    <property type="term" value="F:hydrolase activity"/>
    <property type="evidence" value="ECO:0007669"/>
    <property type="project" value="UniProtKB-KW"/>
</dbReference>
<keyword evidence="4" id="KW-0067">ATP-binding</keyword>
<reference evidence="7" key="1">
    <citation type="submission" date="2014-03" db="EMBL/GenBank/DDBJ databases">
        <authorList>
            <person name="Aksoy S."/>
            <person name="Warren W."/>
            <person name="Wilson R.K."/>
        </authorList>
    </citation>
    <scope>NUCLEOTIDE SEQUENCE [LARGE SCALE GENOMIC DNA]</scope>
    <source>
        <strain evidence="7">IAEA</strain>
    </source>
</reference>
<reference evidence="6" key="2">
    <citation type="submission" date="2020-05" db="UniProtKB">
        <authorList>
            <consortium name="EnsemblMetazoa"/>
        </authorList>
    </citation>
    <scope>IDENTIFICATION</scope>
    <source>
        <strain evidence="6">IAEA</strain>
    </source>
</reference>
<protein>
    <recommendedName>
        <fullName evidence="5">Helicase ATP-binding domain-containing protein</fullName>
    </recommendedName>
</protein>
<dbReference type="EnsemblMetazoa" id="GBRI028188-RA">
    <property type="protein sequence ID" value="GBRI028188-PA"/>
    <property type="gene ID" value="GBRI028188"/>
</dbReference>
<dbReference type="PROSITE" id="PS51192">
    <property type="entry name" value="HELICASE_ATP_BIND_1"/>
    <property type="match status" value="1"/>
</dbReference>
<dbReference type="GO" id="GO:0004386">
    <property type="term" value="F:helicase activity"/>
    <property type="evidence" value="ECO:0007669"/>
    <property type="project" value="UniProtKB-KW"/>
</dbReference>
<accession>A0A1A9WQF9</accession>
<dbReference type="SUPFAM" id="SSF52540">
    <property type="entry name" value="P-loop containing nucleoside triphosphate hydrolases"/>
    <property type="match status" value="1"/>
</dbReference>
<dbReference type="VEuPathDB" id="VectorBase:GBRI028188"/>
<evidence type="ECO:0000256" key="1">
    <source>
        <dbReference type="ARBA" id="ARBA00022741"/>
    </source>
</evidence>
<evidence type="ECO:0000313" key="7">
    <source>
        <dbReference type="Proteomes" id="UP000091820"/>
    </source>
</evidence>
<dbReference type="InterPro" id="IPR050699">
    <property type="entry name" value="RNA-DNA_Helicase"/>
</dbReference>
<dbReference type="STRING" id="37001.A0A1A9WQF9"/>
<evidence type="ECO:0000313" key="6">
    <source>
        <dbReference type="EnsemblMetazoa" id="GBRI028188-PA"/>
    </source>
</evidence>
<dbReference type="PANTHER" id="PTHR12131">
    <property type="entry name" value="ATP-DEPENDENT RNA AND DNA HELICASE"/>
    <property type="match status" value="1"/>
</dbReference>
<dbReference type="GO" id="GO:0005524">
    <property type="term" value="F:ATP binding"/>
    <property type="evidence" value="ECO:0007669"/>
    <property type="project" value="UniProtKB-KW"/>
</dbReference>
<dbReference type="GO" id="GO:0000460">
    <property type="term" value="P:maturation of 5.8S rRNA"/>
    <property type="evidence" value="ECO:0007669"/>
    <property type="project" value="TreeGrafter"/>
</dbReference>
<proteinExistence type="predicted"/>
<dbReference type="SMART" id="SM00487">
    <property type="entry name" value="DEXDc"/>
    <property type="match status" value="1"/>
</dbReference>
<keyword evidence="1" id="KW-0547">Nucleotide-binding</keyword>
<dbReference type="PANTHER" id="PTHR12131:SF7">
    <property type="entry name" value="EXOSOME RNA HELICASE MTR4"/>
    <property type="match status" value="1"/>
</dbReference>
<dbReference type="GO" id="GO:0005634">
    <property type="term" value="C:nucleus"/>
    <property type="evidence" value="ECO:0007669"/>
    <property type="project" value="TreeGrafter"/>
</dbReference>
<dbReference type="Gene3D" id="3.40.50.300">
    <property type="entry name" value="P-loop containing nucleotide triphosphate hydrolases"/>
    <property type="match status" value="1"/>
</dbReference>
<dbReference type="Pfam" id="PF00270">
    <property type="entry name" value="DEAD"/>
    <property type="match status" value="1"/>
</dbReference>
<keyword evidence="7" id="KW-1185">Reference proteome</keyword>